<dbReference type="KEGG" id="agv:OJF2_29900"/>
<dbReference type="GO" id="GO:0034755">
    <property type="term" value="P:iron ion transmembrane transport"/>
    <property type="evidence" value="ECO:0007669"/>
    <property type="project" value="TreeGrafter"/>
</dbReference>
<dbReference type="GO" id="GO:0015086">
    <property type="term" value="F:cadmium ion transmembrane transporter activity"/>
    <property type="evidence" value="ECO:0007669"/>
    <property type="project" value="TreeGrafter"/>
</dbReference>
<dbReference type="EMBL" id="CP042997">
    <property type="protein sequence ID" value="QEH34451.1"/>
    <property type="molecule type" value="Genomic_DNA"/>
</dbReference>
<dbReference type="RefSeq" id="WP_148594374.1">
    <property type="nucleotide sequence ID" value="NZ_CP042997.1"/>
</dbReference>
<evidence type="ECO:0000313" key="6">
    <source>
        <dbReference type="EMBL" id="QEH34451.1"/>
    </source>
</evidence>
<dbReference type="Proteomes" id="UP000324233">
    <property type="component" value="Chromosome"/>
</dbReference>
<protein>
    <submittedName>
        <fullName evidence="6">Manganese transport protein MntH</fullName>
    </submittedName>
</protein>
<keyword evidence="4 5" id="KW-0472">Membrane</keyword>
<evidence type="ECO:0000313" key="7">
    <source>
        <dbReference type="Proteomes" id="UP000324233"/>
    </source>
</evidence>
<dbReference type="PANTHER" id="PTHR11706">
    <property type="entry name" value="SOLUTE CARRIER PROTEIN FAMILY 11 MEMBER"/>
    <property type="match status" value="1"/>
</dbReference>
<dbReference type="Pfam" id="PF01566">
    <property type="entry name" value="Nramp"/>
    <property type="match status" value="1"/>
</dbReference>
<feature type="transmembrane region" description="Helical" evidence="5">
    <location>
        <begin position="293"/>
        <end position="315"/>
    </location>
</feature>
<proteinExistence type="predicted"/>
<feature type="transmembrane region" description="Helical" evidence="5">
    <location>
        <begin position="63"/>
        <end position="86"/>
    </location>
</feature>
<evidence type="ECO:0000256" key="4">
    <source>
        <dbReference type="ARBA" id="ARBA00023136"/>
    </source>
</evidence>
<feature type="transmembrane region" description="Helical" evidence="5">
    <location>
        <begin position="399"/>
        <end position="418"/>
    </location>
</feature>
<feature type="transmembrane region" description="Helical" evidence="5">
    <location>
        <begin position="353"/>
        <end position="373"/>
    </location>
</feature>
<evidence type="ECO:0000256" key="5">
    <source>
        <dbReference type="SAM" id="Phobius"/>
    </source>
</evidence>
<dbReference type="OrthoDB" id="9787548at2"/>
<accession>A0A5B9W2Z5</accession>
<keyword evidence="2 5" id="KW-0812">Transmembrane</keyword>
<keyword evidence="7" id="KW-1185">Reference proteome</keyword>
<feature type="transmembrane region" description="Helical" evidence="5">
    <location>
        <begin position="106"/>
        <end position="126"/>
    </location>
</feature>
<dbReference type="NCBIfam" id="NF037982">
    <property type="entry name" value="Nramp_1"/>
    <property type="match status" value="1"/>
</dbReference>
<dbReference type="GO" id="GO:0005886">
    <property type="term" value="C:plasma membrane"/>
    <property type="evidence" value="ECO:0007669"/>
    <property type="project" value="TreeGrafter"/>
</dbReference>
<reference evidence="6 7" key="1">
    <citation type="submission" date="2019-08" db="EMBL/GenBank/DDBJ databases">
        <title>Deep-cultivation of Planctomycetes and their phenomic and genomic characterization uncovers novel biology.</title>
        <authorList>
            <person name="Wiegand S."/>
            <person name="Jogler M."/>
            <person name="Boedeker C."/>
            <person name="Pinto D."/>
            <person name="Vollmers J."/>
            <person name="Rivas-Marin E."/>
            <person name="Kohn T."/>
            <person name="Peeters S.H."/>
            <person name="Heuer A."/>
            <person name="Rast P."/>
            <person name="Oberbeckmann S."/>
            <person name="Bunk B."/>
            <person name="Jeske O."/>
            <person name="Meyerdierks A."/>
            <person name="Storesund J.E."/>
            <person name="Kallscheuer N."/>
            <person name="Luecker S."/>
            <person name="Lage O.M."/>
            <person name="Pohl T."/>
            <person name="Merkel B.J."/>
            <person name="Hornburger P."/>
            <person name="Mueller R.-W."/>
            <person name="Bruemmer F."/>
            <person name="Labrenz M."/>
            <person name="Spormann A.M."/>
            <person name="Op den Camp H."/>
            <person name="Overmann J."/>
            <person name="Amann R."/>
            <person name="Jetten M.S.M."/>
            <person name="Mascher T."/>
            <person name="Medema M.H."/>
            <person name="Devos D.P."/>
            <person name="Kaster A.-K."/>
            <person name="Ovreas L."/>
            <person name="Rohde M."/>
            <person name="Galperin M.Y."/>
            <person name="Jogler C."/>
        </authorList>
    </citation>
    <scope>NUCLEOTIDE SEQUENCE [LARGE SCALE GENOMIC DNA]</scope>
    <source>
        <strain evidence="6 7">OJF2</strain>
    </source>
</reference>
<feature type="transmembrane region" description="Helical" evidence="5">
    <location>
        <begin position="233"/>
        <end position="259"/>
    </location>
</feature>
<evidence type="ECO:0000256" key="3">
    <source>
        <dbReference type="ARBA" id="ARBA00022989"/>
    </source>
</evidence>
<dbReference type="InterPro" id="IPR001046">
    <property type="entry name" value="NRAMP_fam"/>
</dbReference>
<organism evidence="6 7">
    <name type="scientific">Aquisphaera giovannonii</name>
    <dbReference type="NCBI Taxonomy" id="406548"/>
    <lineage>
        <taxon>Bacteria</taxon>
        <taxon>Pseudomonadati</taxon>
        <taxon>Planctomycetota</taxon>
        <taxon>Planctomycetia</taxon>
        <taxon>Isosphaerales</taxon>
        <taxon>Isosphaeraceae</taxon>
        <taxon>Aquisphaera</taxon>
    </lineage>
</organism>
<feature type="transmembrane region" description="Helical" evidence="5">
    <location>
        <begin position="460"/>
        <end position="481"/>
    </location>
</feature>
<evidence type="ECO:0000256" key="2">
    <source>
        <dbReference type="ARBA" id="ARBA00022692"/>
    </source>
</evidence>
<feature type="transmembrane region" description="Helical" evidence="5">
    <location>
        <begin position="167"/>
        <end position="184"/>
    </location>
</feature>
<feature type="transmembrane region" description="Helical" evidence="5">
    <location>
        <begin position="430"/>
        <end position="448"/>
    </location>
</feature>
<name>A0A5B9W2Z5_9BACT</name>
<feature type="transmembrane region" description="Helical" evidence="5">
    <location>
        <begin position="191"/>
        <end position="213"/>
    </location>
</feature>
<sequence>MTDATPQPQDLYALPADAIREPPHSLASAIRQVGPGLILAASIVGTGELINTTGLGAKAGFTLLWLILLSCVIKVFVQVELGRYAIAHGKTTLAAFDTLPGPRAGASWICWCWLIMMLTTQAQIAAMEGTVGQAAHMAFPRASEAMAGAAGSLVPGWGAFLATRQEYIWAGLTTVAAIVLLLSGGYRRLELITTILVAAVTLFTVASVAILQWTSFRITAADLGRGFTFSFPAAAIGLAFSAFGITGVGASELVAYPYWCIEKGYARSTGPRDAGDAWAARARGWIRVMQLDAWFSMLVFTVATVAFYLLGAAVLNPQGLDPKGADMIPTLSRMYLQPLEGTPLEVLRPLTRVGFLLGAWAVLFKTLYVATAANSRLTVDFLSLAGFYRPAGPAQRDRMVKVFCVIYPALALGLYYAFREPQALIKAGGIAQALMLPLIAGAALYLRARDNDRRVGPGRLSDLCTWAATVAITAVAMYSLYGLLGELWAWRSGS</sequence>
<evidence type="ECO:0000256" key="1">
    <source>
        <dbReference type="ARBA" id="ARBA00004141"/>
    </source>
</evidence>
<dbReference type="GO" id="GO:0005384">
    <property type="term" value="F:manganese ion transmembrane transporter activity"/>
    <property type="evidence" value="ECO:0007669"/>
    <property type="project" value="TreeGrafter"/>
</dbReference>
<dbReference type="AlphaFoldDB" id="A0A5B9W2Z5"/>
<dbReference type="PANTHER" id="PTHR11706:SF3">
    <property type="entry name" value="METAL ION TRANSPORT PROTEIN"/>
    <property type="match status" value="1"/>
</dbReference>
<gene>
    <name evidence="6" type="ORF">OJF2_29900</name>
</gene>
<keyword evidence="3 5" id="KW-1133">Transmembrane helix</keyword>
<comment type="subcellular location">
    <subcellularLocation>
        <location evidence="1">Membrane</location>
        <topology evidence="1">Multi-pass membrane protein</topology>
    </subcellularLocation>
</comment>